<keyword evidence="3" id="KW-1185">Reference proteome</keyword>
<reference evidence="2 3" key="1">
    <citation type="submission" date="2024-01" db="EMBL/GenBank/DDBJ databases">
        <title>Genome assemblies of Stephania.</title>
        <authorList>
            <person name="Yang L."/>
        </authorList>
    </citation>
    <scope>NUCLEOTIDE SEQUENCE [LARGE SCALE GENOMIC DNA]</scope>
    <source>
        <strain evidence="2">JXDWG</strain>
        <tissue evidence="2">Leaf</tissue>
    </source>
</reference>
<feature type="compositionally biased region" description="Basic and acidic residues" evidence="1">
    <location>
        <begin position="77"/>
        <end position="89"/>
    </location>
</feature>
<dbReference type="AlphaFoldDB" id="A0AAP0KTP5"/>
<evidence type="ECO:0000256" key="1">
    <source>
        <dbReference type="SAM" id="MobiDB-lite"/>
    </source>
</evidence>
<accession>A0AAP0KTP5</accession>
<dbReference type="Proteomes" id="UP001419268">
    <property type="component" value="Unassembled WGS sequence"/>
</dbReference>
<feature type="region of interest" description="Disordered" evidence="1">
    <location>
        <begin position="1"/>
        <end position="107"/>
    </location>
</feature>
<dbReference type="EMBL" id="JBBNAG010000002">
    <property type="protein sequence ID" value="KAK9158045.1"/>
    <property type="molecule type" value="Genomic_DNA"/>
</dbReference>
<proteinExistence type="predicted"/>
<name>A0AAP0KTP5_9MAGN</name>
<sequence>MERRQWGGGESEKLGEGEPDAAATASQQAARTGGRDLSGSGDAVNEPQTVTTRRLGSGGDAVNERRRRHGTRQRSGARGDDDDKWHDDGGGGIVARKRRNSAVARCRTDRSLTRGAIRRSSTTRWRERRKLDEGADALAAAPKEEAARTGGRVATTVDGGISSELASGGFADMDQEAQAIRRRTRCRDGKARRCALRWRDGGAAR</sequence>
<protein>
    <submittedName>
        <fullName evidence="2">Uncharacterized protein</fullName>
    </submittedName>
</protein>
<feature type="compositionally biased region" description="Low complexity" evidence="1">
    <location>
        <begin position="21"/>
        <end position="30"/>
    </location>
</feature>
<gene>
    <name evidence="2" type="ORF">Scep_004619</name>
</gene>
<organism evidence="2 3">
    <name type="scientific">Stephania cephalantha</name>
    <dbReference type="NCBI Taxonomy" id="152367"/>
    <lineage>
        <taxon>Eukaryota</taxon>
        <taxon>Viridiplantae</taxon>
        <taxon>Streptophyta</taxon>
        <taxon>Embryophyta</taxon>
        <taxon>Tracheophyta</taxon>
        <taxon>Spermatophyta</taxon>
        <taxon>Magnoliopsida</taxon>
        <taxon>Ranunculales</taxon>
        <taxon>Menispermaceae</taxon>
        <taxon>Menispermoideae</taxon>
        <taxon>Cissampelideae</taxon>
        <taxon>Stephania</taxon>
    </lineage>
</organism>
<evidence type="ECO:0000313" key="2">
    <source>
        <dbReference type="EMBL" id="KAK9158045.1"/>
    </source>
</evidence>
<evidence type="ECO:0000313" key="3">
    <source>
        <dbReference type="Proteomes" id="UP001419268"/>
    </source>
</evidence>
<feature type="compositionally biased region" description="Basic and acidic residues" evidence="1">
    <location>
        <begin position="1"/>
        <end position="16"/>
    </location>
</feature>
<comment type="caution">
    <text evidence="2">The sequence shown here is derived from an EMBL/GenBank/DDBJ whole genome shotgun (WGS) entry which is preliminary data.</text>
</comment>